<gene>
    <name evidence="1" type="ORF">UY3_14399</name>
</gene>
<dbReference type="Proteomes" id="UP000031443">
    <property type="component" value="Unassembled WGS sequence"/>
</dbReference>
<evidence type="ECO:0000313" key="2">
    <source>
        <dbReference type="Proteomes" id="UP000031443"/>
    </source>
</evidence>
<dbReference type="AlphaFoldDB" id="M7B8J5"/>
<name>M7B8J5_CHEMY</name>
<keyword evidence="2" id="KW-1185">Reference proteome</keyword>
<accession>M7B8J5</accession>
<dbReference type="Gene3D" id="1.10.287.3160">
    <property type="match status" value="1"/>
</dbReference>
<proteinExistence type="predicted"/>
<evidence type="ECO:0000313" key="1">
    <source>
        <dbReference type="EMBL" id="EMP28493.1"/>
    </source>
</evidence>
<organism evidence="1 2">
    <name type="scientific">Chelonia mydas</name>
    <name type="common">Green sea-turtle</name>
    <name type="synonym">Chelonia agassizi</name>
    <dbReference type="NCBI Taxonomy" id="8469"/>
    <lineage>
        <taxon>Eukaryota</taxon>
        <taxon>Metazoa</taxon>
        <taxon>Chordata</taxon>
        <taxon>Craniata</taxon>
        <taxon>Vertebrata</taxon>
        <taxon>Euteleostomi</taxon>
        <taxon>Archelosauria</taxon>
        <taxon>Testudinata</taxon>
        <taxon>Testudines</taxon>
        <taxon>Cryptodira</taxon>
        <taxon>Durocryptodira</taxon>
        <taxon>Americhelydia</taxon>
        <taxon>Chelonioidea</taxon>
        <taxon>Cheloniidae</taxon>
        <taxon>Chelonia</taxon>
    </lineage>
</organism>
<reference evidence="2" key="1">
    <citation type="journal article" date="2013" name="Nat. Genet.">
        <title>The draft genomes of soft-shell turtle and green sea turtle yield insights into the development and evolution of the turtle-specific body plan.</title>
        <authorList>
            <person name="Wang Z."/>
            <person name="Pascual-Anaya J."/>
            <person name="Zadissa A."/>
            <person name="Li W."/>
            <person name="Niimura Y."/>
            <person name="Huang Z."/>
            <person name="Li C."/>
            <person name="White S."/>
            <person name="Xiong Z."/>
            <person name="Fang D."/>
            <person name="Wang B."/>
            <person name="Ming Y."/>
            <person name="Chen Y."/>
            <person name="Zheng Y."/>
            <person name="Kuraku S."/>
            <person name="Pignatelli M."/>
            <person name="Herrero J."/>
            <person name="Beal K."/>
            <person name="Nozawa M."/>
            <person name="Li Q."/>
            <person name="Wang J."/>
            <person name="Zhang H."/>
            <person name="Yu L."/>
            <person name="Shigenobu S."/>
            <person name="Wang J."/>
            <person name="Liu J."/>
            <person name="Flicek P."/>
            <person name="Searle S."/>
            <person name="Wang J."/>
            <person name="Kuratani S."/>
            <person name="Yin Y."/>
            <person name="Aken B."/>
            <person name="Zhang G."/>
            <person name="Irie N."/>
        </authorList>
    </citation>
    <scope>NUCLEOTIDE SEQUENCE [LARGE SCALE GENOMIC DNA]</scope>
</reference>
<sequence length="142" mass="15788">MHLAPNSLVIQIAVAAESVQQLKSTLLNKASKRLDLLGKKVFSSAGLQFHIVNNQALLAKYNFKTYDRLTECKDENLLEHQVQFQMLVDEDGNRGGPPGCSGHGQYCFPFTSHQSHDTQGLVATISWLLQGGPKYYQGPPFR</sequence>
<protein>
    <submittedName>
        <fullName evidence="1">Uncharacterized protein</fullName>
    </submittedName>
</protein>
<dbReference type="EMBL" id="KB563121">
    <property type="protein sequence ID" value="EMP28493.1"/>
    <property type="molecule type" value="Genomic_DNA"/>
</dbReference>